<dbReference type="InterPro" id="IPR027417">
    <property type="entry name" value="P-loop_NTPase"/>
</dbReference>
<dbReference type="Gene3D" id="1.10.8.430">
    <property type="entry name" value="Helical domain of apoptotic protease-activating factors"/>
    <property type="match status" value="1"/>
</dbReference>
<protein>
    <submittedName>
        <fullName evidence="8">NBS-LRR disease resistance protein family-4</fullName>
    </submittedName>
</protein>
<accession>E0CWC7</accession>
<keyword evidence="2" id="KW-0677">Repeat</keyword>
<dbReference type="PANTHER" id="PTHR36766:SF73">
    <property type="entry name" value="NB-ARC DOMAIN-CONTAINING PROTEIN"/>
    <property type="match status" value="1"/>
</dbReference>
<sequence length="1321" mass="147958">MGDGVDGDSCRRRPVSLLCSNVMSGTPSSLMHDTVGGEGVVVPRAVVSEAAVTGSAEVGEVAKVASSAGTHGGSCGNGVGADSLPHDCCFLREAVEGGRLILELEHGVEHLVLLVLQLHILLHDAMVLRILLLLAPRLPLLTLPLPLIMSTNNNLIIASLKIFHLTNVTMAHKMKKMRHTLKNITEQYQSFGFKQGSSSSEQQILDKRETSSKEGEEFIVGRVEEKQTFISSCLSHNINNKTTILPIYGIGGIGKTTFAKMVFNDIKFQDYSQVWVYVSQTFDLNKIGNSIISALSKEEKKLTSRQMIHTFLGEPLDDKKILIVLDDLWVIDDSELNELKSMLKHIGNGNTKVIVIVTTRDKEIADKFCTIEPYELPPLSDDMCWTIIKQKVEFEGRTNKDQLELVGRAIALKCGGVALAAEALGHMLRSMTIHKWESVRDSDIWNEFNSEDKSNQHHKVISSLMLSYNSMPPYLKLCFAYCATFAKGHKIVKDDLIYQWISLGFVEPPGIFSIWENGENYVNHLMGMSFLQYAKPPSTGPLRHEDVTLLTMHDLVHDLARYVMVDEILDTSKQGNTTRCRCRFALLNDCTKPLKSFTHSPVKIRALRFLESDKNVLHGASFSSGRYLRFLVCGKTGFRNDLFSSAKYLHVLDLSGCSIQKLPDSIGQLKQLRYLNAPRVQQRTIPNCVTKLLKLIYLSLHGSSVILTLPESIGEMEALMYLDLSGCSGIQELPMSFAKLKELVHLDLSNCSHVTGVSESLESLTKLEYLNLSSQSSDIKRLPEALSSFINLKYLNLAGFENLEELPTSFGNLKSLMHLDLSNCRQDVNPPMLKISRLENVRSIKEVQKMKLMGKRGIKWLELNWTKNAERFVEDMELLGHLVPPKTLMTFKIEGYNYTKFPTWLMGIAHYLPNLVCITMNDLPKCISLPPLGQLPNLEKLVIKHMKKIAKIDEDFCGSPRPFPRLKKFVLEFMESLEVWNTTNSCADDGEFIFPNLSILIINRCPKLRITPCVPIAEKWVITGSDGVISCLGESVPQTGPSCSPSVSTFFFIIGTLGTTLEVNFSNVPPCEWRFLHHLPAINNLRIRGCSDLTISPEIIGALSSLQSLALRSRYNQAQLPDWLGQLTSLKKLDIKEFDVKALWEDTKHLHLTALQSLSLSGCKSMVALPQWVGDLTSLQELTIRSCPNLNNLSDVMGRLTSLKKLEISFCGSINSLSEGIEDLIKLEYISIYDCLELKQWCEFGENKRKLAHVKMGSKVTAMVTMRDEDIPKKVCMIDIKLWDLPKCNSLPPLGQLVNLRGIVLGCMHGLRKMGKFLIYY</sequence>
<dbReference type="GO" id="GO:0006952">
    <property type="term" value="P:defense response"/>
    <property type="evidence" value="ECO:0007669"/>
    <property type="project" value="UniProtKB-KW"/>
</dbReference>
<proteinExistence type="predicted"/>
<evidence type="ECO:0000259" key="6">
    <source>
        <dbReference type="Pfam" id="PF23598"/>
    </source>
</evidence>
<feature type="domain" description="R13L1/DRL21-like LRR repeat region" evidence="7">
    <location>
        <begin position="832"/>
        <end position="946"/>
    </location>
</feature>
<dbReference type="PRINTS" id="PR00364">
    <property type="entry name" value="DISEASERSIST"/>
</dbReference>
<dbReference type="InterPro" id="IPR056789">
    <property type="entry name" value="LRR_R13L1-DRL21"/>
</dbReference>
<dbReference type="InterPro" id="IPR006553">
    <property type="entry name" value="Leu-rich_rpt_Cys-con_subtyp"/>
</dbReference>
<dbReference type="Pfam" id="PF00931">
    <property type="entry name" value="NB-ARC"/>
    <property type="match status" value="1"/>
</dbReference>
<dbReference type="Gene3D" id="1.10.10.10">
    <property type="entry name" value="Winged helix-like DNA-binding domain superfamily/Winged helix DNA-binding domain"/>
    <property type="match status" value="1"/>
</dbReference>
<organism evidence="8">
    <name type="scientific">Oryza ridleyi</name>
    <dbReference type="NCBI Taxonomy" id="83308"/>
    <lineage>
        <taxon>Eukaryota</taxon>
        <taxon>Viridiplantae</taxon>
        <taxon>Streptophyta</taxon>
        <taxon>Embryophyta</taxon>
        <taxon>Tracheophyta</taxon>
        <taxon>Spermatophyta</taxon>
        <taxon>Magnoliopsida</taxon>
        <taxon>Liliopsida</taxon>
        <taxon>Poales</taxon>
        <taxon>Poaceae</taxon>
        <taxon>BOP clade</taxon>
        <taxon>Oryzoideae</taxon>
        <taxon>Oryzeae</taxon>
        <taxon>Oryzinae</taxon>
        <taxon>Oryza</taxon>
    </lineage>
</organism>
<reference evidence="8" key="2">
    <citation type="journal article" date="2010" name="Plant J.">
        <title>Spatio-temporal patterns of genome evolution in allotetraploid species of the genus Oryza.</title>
        <authorList>
            <person name="Ammiraju J.S."/>
            <person name="Fan C."/>
            <person name="Yu Y."/>
            <person name="Song X."/>
            <person name="Cranston K.A."/>
            <person name="Pontaroli A.C."/>
            <person name="Lu F."/>
            <person name="Sanyal A."/>
            <person name="Jiang N."/>
            <person name="Rambo T."/>
            <person name="Currie J."/>
            <person name="Collura K."/>
            <person name="Talag J."/>
            <person name="Bennetzen J.L."/>
            <person name="Chen M."/>
            <person name="Jackson S."/>
            <person name="Wing R.A."/>
        </authorList>
    </citation>
    <scope>NUCLEOTIDE SEQUENCE</scope>
</reference>
<keyword evidence="1" id="KW-0433">Leucine-rich repeat</keyword>
<dbReference type="SUPFAM" id="SSF52047">
    <property type="entry name" value="RNI-like"/>
    <property type="match status" value="1"/>
</dbReference>
<evidence type="ECO:0000259" key="7">
    <source>
        <dbReference type="Pfam" id="PF25019"/>
    </source>
</evidence>
<dbReference type="InterPro" id="IPR002182">
    <property type="entry name" value="NB-ARC"/>
</dbReference>
<dbReference type="InterPro" id="IPR042197">
    <property type="entry name" value="Apaf_helical"/>
</dbReference>
<dbReference type="InterPro" id="IPR036388">
    <property type="entry name" value="WH-like_DNA-bd_sf"/>
</dbReference>
<dbReference type="PANTHER" id="PTHR36766">
    <property type="entry name" value="PLANT BROAD-SPECTRUM MILDEW RESISTANCE PROTEIN RPW8"/>
    <property type="match status" value="1"/>
</dbReference>
<evidence type="ECO:0000256" key="2">
    <source>
        <dbReference type="ARBA" id="ARBA00022737"/>
    </source>
</evidence>
<evidence type="ECO:0000259" key="5">
    <source>
        <dbReference type="Pfam" id="PF23559"/>
    </source>
</evidence>
<dbReference type="InterPro" id="IPR001611">
    <property type="entry name" value="Leu-rich_rpt"/>
</dbReference>
<dbReference type="Pfam" id="PF23598">
    <property type="entry name" value="LRR_14"/>
    <property type="match status" value="2"/>
</dbReference>
<dbReference type="InterPro" id="IPR032675">
    <property type="entry name" value="LRR_dom_sf"/>
</dbReference>
<feature type="domain" description="Disease resistance R13L4/SHOC-2-like LRR" evidence="6">
    <location>
        <begin position="1080"/>
        <end position="1305"/>
    </location>
</feature>
<evidence type="ECO:0000259" key="4">
    <source>
        <dbReference type="Pfam" id="PF00931"/>
    </source>
</evidence>
<dbReference type="EMBL" id="GQ203303">
    <property type="protein sequence ID" value="ACS49661.1"/>
    <property type="molecule type" value="Genomic_DNA"/>
</dbReference>
<dbReference type="GO" id="GO:0043531">
    <property type="term" value="F:ADP binding"/>
    <property type="evidence" value="ECO:0007669"/>
    <property type="project" value="InterPro"/>
</dbReference>
<feature type="domain" description="NB-ARC" evidence="4">
    <location>
        <begin position="239"/>
        <end position="392"/>
    </location>
</feature>
<evidence type="ECO:0000256" key="3">
    <source>
        <dbReference type="ARBA" id="ARBA00022821"/>
    </source>
</evidence>
<keyword evidence="3" id="KW-0611">Plant defense</keyword>
<evidence type="ECO:0000313" key="8">
    <source>
        <dbReference type="EMBL" id="ACS49661.1"/>
    </source>
</evidence>
<gene>
    <name evidence="8" type="ORF">OR_ABa179P17_071B12_226K13.4</name>
</gene>
<feature type="domain" description="Disease resistance protein winged helix" evidence="5">
    <location>
        <begin position="485"/>
        <end position="560"/>
    </location>
</feature>
<dbReference type="SUPFAM" id="SSF52540">
    <property type="entry name" value="P-loop containing nucleoside triphosphate hydrolases"/>
    <property type="match status" value="1"/>
</dbReference>
<dbReference type="SUPFAM" id="SSF52058">
    <property type="entry name" value="L domain-like"/>
    <property type="match status" value="1"/>
</dbReference>
<dbReference type="Gene3D" id="3.80.10.10">
    <property type="entry name" value="Ribonuclease Inhibitor"/>
    <property type="match status" value="5"/>
</dbReference>
<dbReference type="Gene3D" id="3.40.50.300">
    <property type="entry name" value="P-loop containing nucleotide triphosphate hydrolases"/>
    <property type="match status" value="1"/>
</dbReference>
<name>E0CWC7_9ORYZ</name>
<dbReference type="InterPro" id="IPR055414">
    <property type="entry name" value="LRR_R13L4/SHOC2-like"/>
</dbReference>
<evidence type="ECO:0000256" key="1">
    <source>
        <dbReference type="ARBA" id="ARBA00022614"/>
    </source>
</evidence>
<dbReference type="Pfam" id="PF25019">
    <property type="entry name" value="LRR_R13L1-DRL21"/>
    <property type="match status" value="1"/>
</dbReference>
<dbReference type="SMART" id="SM00367">
    <property type="entry name" value="LRR_CC"/>
    <property type="match status" value="4"/>
</dbReference>
<feature type="domain" description="Disease resistance R13L4/SHOC-2-like LRR" evidence="6">
    <location>
        <begin position="687"/>
        <end position="777"/>
    </location>
</feature>
<reference evidence="8" key="1">
    <citation type="submission" date="2009-05" db="EMBL/GenBank/DDBJ databases">
        <authorList>
            <person name="Ammiraju J.S.S."/>
            <person name="Lu F."/>
            <person name="Sanyal A."/>
            <person name="Song X."/>
            <person name="Jiang N."/>
            <person name="Pontaroli A.C."/>
            <person name="Rambo T."/>
            <person name="Currie J."/>
            <person name="Kollura K."/>
            <person name="Talag J."/>
            <person name="Fan C."/>
            <person name="Goicoechea J.L."/>
            <person name="Zuccolo A."/>
            <person name="Bennetzen J.L."/>
            <person name="Chen M."/>
            <person name="Jackson S."/>
            <person name="Wing R.A."/>
        </authorList>
    </citation>
    <scope>NUCLEOTIDE SEQUENCE</scope>
</reference>
<dbReference type="Pfam" id="PF00560">
    <property type="entry name" value="LRR_1"/>
    <property type="match status" value="1"/>
</dbReference>
<dbReference type="Pfam" id="PF23559">
    <property type="entry name" value="WHD_DRP"/>
    <property type="match status" value="1"/>
</dbReference>
<dbReference type="InterPro" id="IPR058922">
    <property type="entry name" value="WHD_DRP"/>
</dbReference>